<reference evidence="2 3" key="1">
    <citation type="journal article" date="2011" name="J. Bacteriol.">
        <title>Genome sequence of Chthoniobacter flavus Ellin428, an aerobic heterotrophic soil bacterium.</title>
        <authorList>
            <person name="Kant R."/>
            <person name="van Passel M.W."/>
            <person name="Palva A."/>
            <person name="Lucas S."/>
            <person name="Lapidus A."/>
            <person name="Glavina Del Rio T."/>
            <person name="Dalin E."/>
            <person name="Tice H."/>
            <person name="Bruce D."/>
            <person name="Goodwin L."/>
            <person name="Pitluck S."/>
            <person name="Larimer F.W."/>
            <person name="Land M.L."/>
            <person name="Hauser L."/>
            <person name="Sangwan P."/>
            <person name="de Vos W.M."/>
            <person name="Janssen P.H."/>
            <person name="Smidt H."/>
        </authorList>
    </citation>
    <scope>NUCLEOTIDE SEQUENCE [LARGE SCALE GENOMIC DNA]</scope>
    <source>
        <strain evidence="2 3">Ellin428</strain>
    </source>
</reference>
<dbReference type="AlphaFoldDB" id="B4CU72"/>
<dbReference type="PROSITE" id="PS51186">
    <property type="entry name" value="GNAT"/>
    <property type="match status" value="1"/>
</dbReference>
<dbReference type="InterPro" id="IPR000182">
    <property type="entry name" value="GNAT_dom"/>
</dbReference>
<dbReference type="eggNOG" id="COG0456">
    <property type="taxonomic scope" value="Bacteria"/>
</dbReference>
<dbReference type="STRING" id="497964.CfE428DRAFT_0235"/>
<evidence type="ECO:0000313" key="2">
    <source>
        <dbReference type="EMBL" id="EDY22110.1"/>
    </source>
</evidence>
<feature type="domain" description="N-acetyltransferase" evidence="1">
    <location>
        <begin position="9"/>
        <end position="159"/>
    </location>
</feature>
<dbReference type="SUPFAM" id="SSF55729">
    <property type="entry name" value="Acyl-CoA N-acyltransferases (Nat)"/>
    <property type="match status" value="1"/>
</dbReference>
<evidence type="ECO:0000313" key="3">
    <source>
        <dbReference type="Proteomes" id="UP000005824"/>
    </source>
</evidence>
<evidence type="ECO:0000259" key="1">
    <source>
        <dbReference type="PROSITE" id="PS51186"/>
    </source>
</evidence>
<protein>
    <submittedName>
        <fullName evidence="2">GCN5-related N-acetyltransferase</fullName>
    </submittedName>
</protein>
<dbReference type="RefSeq" id="WP_006977562.1">
    <property type="nucleotide sequence ID" value="NZ_ABVL01000001.1"/>
</dbReference>
<dbReference type="CDD" id="cd04301">
    <property type="entry name" value="NAT_SF"/>
    <property type="match status" value="1"/>
</dbReference>
<gene>
    <name evidence="2" type="ORF">CfE428DRAFT_0235</name>
</gene>
<dbReference type="Proteomes" id="UP000005824">
    <property type="component" value="Unassembled WGS sequence"/>
</dbReference>
<organism evidence="2 3">
    <name type="scientific">Chthoniobacter flavus Ellin428</name>
    <dbReference type="NCBI Taxonomy" id="497964"/>
    <lineage>
        <taxon>Bacteria</taxon>
        <taxon>Pseudomonadati</taxon>
        <taxon>Verrucomicrobiota</taxon>
        <taxon>Spartobacteria</taxon>
        <taxon>Chthoniobacterales</taxon>
        <taxon>Chthoniobacteraceae</taxon>
        <taxon>Chthoniobacter</taxon>
    </lineage>
</organism>
<keyword evidence="3" id="KW-1185">Reference proteome</keyword>
<keyword evidence="2" id="KW-0808">Transferase</keyword>
<proteinExistence type="predicted"/>
<sequence>MNDHAPETTEILAFPRRASVEDLPDVAKIYRLAFFTAMPQMPVLHSPAEDLNYFLTGVYVSSELWVLEAPGGVSVGFIAFRPGWVDHLYVVPKYQRHGLGSSLLSVAMASSATLRARTFRCNWGGRHFFEKYGFRMEGETDGRGNEEKQPDVLYVWERNAGAKQ</sequence>
<dbReference type="Gene3D" id="3.40.630.30">
    <property type="match status" value="1"/>
</dbReference>
<accession>B4CU72</accession>
<dbReference type="InterPro" id="IPR016181">
    <property type="entry name" value="Acyl_CoA_acyltransferase"/>
</dbReference>
<dbReference type="GO" id="GO:0016747">
    <property type="term" value="F:acyltransferase activity, transferring groups other than amino-acyl groups"/>
    <property type="evidence" value="ECO:0007669"/>
    <property type="project" value="InterPro"/>
</dbReference>
<name>B4CU72_9BACT</name>
<dbReference type="InParanoid" id="B4CU72"/>
<comment type="caution">
    <text evidence="2">The sequence shown here is derived from an EMBL/GenBank/DDBJ whole genome shotgun (WGS) entry which is preliminary data.</text>
</comment>
<dbReference type="Pfam" id="PF13508">
    <property type="entry name" value="Acetyltransf_7"/>
    <property type="match status" value="1"/>
</dbReference>
<dbReference type="EMBL" id="ABVL01000001">
    <property type="protein sequence ID" value="EDY22110.1"/>
    <property type="molecule type" value="Genomic_DNA"/>
</dbReference>